<dbReference type="EMBL" id="BDGU01000197">
    <property type="protein sequence ID" value="GAW04541.1"/>
    <property type="molecule type" value="Genomic_DNA"/>
</dbReference>
<dbReference type="Proteomes" id="UP000188533">
    <property type="component" value="Unassembled WGS sequence"/>
</dbReference>
<evidence type="ECO:0000313" key="3">
    <source>
        <dbReference type="EMBL" id="GAW04541.1"/>
    </source>
</evidence>
<feature type="chain" id="PRO_5012411027" evidence="2">
    <location>
        <begin position="23"/>
        <end position="898"/>
    </location>
</feature>
<evidence type="ECO:0000313" key="4">
    <source>
        <dbReference type="Proteomes" id="UP000188533"/>
    </source>
</evidence>
<feature type="signal peptide" evidence="2">
    <location>
        <begin position="1"/>
        <end position="22"/>
    </location>
</feature>
<feature type="compositionally biased region" description="Polar residues" evidence="1">
    <location>
        <begin position="729"/>
        <end position="747"/>
    </location>
</feature>
<feature type="region of interest" description="Disordered" evidence="1">
    <location>
        <begin position="182"/>
        <end position="210"/>
    </location>
</feature>
<feature type="compositionally biased region" description="Low complexity" evidence="1">
    <location>
        <begin position="699"/>
        <end position="709"/>
    </location>
</feature>
<reference evidence="3 4" key="1">
    <citation type="submission" date="2016-08" db="EMBL/GenBank/DDBJ databases">
        <authorList>
            <consortium name="Lentinula edodes genome sequencing consortium"/>
            <person name="Sakamoto Y."/>
            <person name="Nakade K."/>
            <person name="Sato S."/>
            <person name="Yoshida Y."/>
            <person name="Miyazaki K."/>
            <person name="Natsume S."/>
            <person name="Konno N."/>
        </authorList>
    </citation>
    <scope>NUCLEOTIDE SEQUENCE [LARGE SCALE GENOMIC DNA]</scope>
    <source>
        <strain evidence="3 4">NBRC 111202</strain>
    </source>
</reference>
<feature type="compositionally biased region" description="Basic and acidic residues" evidence="1">
    <location>
        <begin position="418"/>
        <end position="433"/>
    </location>
</feature>
<feature type="compositionally biased region" description="Basic residues" evidence="1">
    <location>
        <begin position="185"/>
        <end position="210"/>
    </location>
</feature>
<accession>A0A1Q3EBJ4</accession>
<feature type="compositionally biased region" description="Polar residues" evidence="1">
    <location>
        <begin position="323"/>
        <end position="336"/>
    </location>
</feature>
<sequence length="898" mass="94183">MVHSHTVLTAVIAVGVATSALAAPINPVPSRPTTVTGTHPQNVPTRPHTISRQVTSDPQLPPVVPGKSLNAREFDVIVEEDSHPHHPHPHHHHEGFEVEVEEHHGEEFKLDFEEEHRYPHHPHHYHHHGGEDFEVDVEFDEHHPHHHHPHHYHGEDFEVDVELEEHRPHRHHGEEKFEIEVEEHHHHHHHHHHHGGEHFEHKHHGHHAHHHEVEVVPIPIPVPVEHKDFKHPMGRPSKVSSFEFSLPLYGLLTCLSSCFYVKDEVWVVATEGNPVGIDRRQDEGGLPPPAPVSGSGPSSSIPPASSGPPPPGGRLQQMKAKWQTFQQSPKGQQFSSKLHEGVTKHFPLNAANASPSDSSQLRRRNPSTLPTGAAGPTGDEIPSSPTLPMSPPPNGASGKHSSAQSEEWKTIKKANNGWRKDMDGSGGDWKKFLQTETGKAVAAENDPKLSALVEHALKQHTNPNNPKSHQSPSEGATSTGAAGASTTAPGSGASSSSSTLNRRGGISPGSDASGSSSSSISGSSSSSPMGSPTSSTGPGFGATGSGASGALGSTSSSADSASPSGAAATTSAGYSSAHEQLKEQHREQWKKFKEANPTIKEDLKSAKGNVQAFLQTPSGQALAKENKAFQKFVETHVVEHHKKHGQDHHHQPASSQQPASPDGSSSASSSPSSAASGANSALVGRSVLAARYGGRPGFSSLPSSPNPNLGVLHHHPGRSMPAEAGDASGTPSQTSALPIQSSSSTPNGPGMGAVNGAPSPFSGTPSSGALSGPSTSGFPPSAPPNGNGQGPEGSGPHGHRFEDGPMGHEHHFGGPMGPEHHLGGPHHHNDFGGPPPANGNTGSVPGTPPNAAFGAASGASSLPPPPPSSAASQGMPGRRALQRVRRSTPYGDFGADLD</sequence>
<keyword evidence="2" id="KW-0732">Signal</keyword>
<feature type="compositionally biased region" description="Basic and acidic residues" evidence="1">
    <location>
        <begin position="579"/>
        <end position="597"/>
    </location>
</feature>
<feature type="compositionally biased region" description="Low complexity" evidence="1">
    <location>
        <begin position="652"/>
        <end position="680"/>
    </location>
</feature>
<feature type="compositionally biased region" description="Low complexity" evidence="1">
    <location>
        <begin position="849"/>
        <end position="861"/>
    </location>
</feature>
<dbReference type="AlphaFoldDB" id="A0A1Q3EBJ4"/>
<feature type="region of interest" description="Disordered" evidence="1">
    <location>
        <begin position="28"/>
        <end position="64"/>
    </location>
</feature>
<protein>
    <submittedName>
        <fullName evidence="3">Uncharacterized protein</fullName>
    </submittedName>
</protein>
<feature type="compositionally biased region" description="Low complexity" evidence="1">
    <location>
        <begin position="292"/>
        <end position="304"/>
    </location>
</feature>
<evidence type="ECO:0000256" key="1">
    <source>
        <dbReference type="SAM" id="MobiDB-lite"/>
    </source>
</evidence>
<comment type="caution">
    <text evidence="3">The sequence shown here is derived from an EMBL/GenBank/DDBJ whole genome shotgun (WGS) entry which is preliminary data.</text>
</comment>
<name>A0A1Q3EBJ4_LENED</name>
<feature type="compositionally biased region" description="Low complexity" evidence="1">
    <location>
        <begin position="550"/>
        <end position="577"/>
    </location>
</feature>
<feature type="compositionally biased region" description="Basic and acidic residues" evidence="1">
    <location>
        <begin position="799"/>
        <end position="830"/>
    </location>
</feature>
<feature type="compositionally biased region" description="Gly residues" evidence="1">
    <location>
        <begin position="787"/>
        <end position="796"/>
    </location>
</feature>
<keyword evidence="4" id="KW-1185">Reference proteome</keyword>
<feature type="compositionally biased region" description="Polar residues" evidence="1">
    <location>
        <begin position="761"/>
        <end position="778"/>
    </location>
</feature>
<feature type="region of interest" description="Disordered" evidence="1">
    <location>
        <begin position="275"/>
        <end position="597"/>
    </location>
</feature>
<proteinExistence type="predicted"/>
<reference evidence="3 4" key="2">
    <citation type="submission" date="2017-02" db="EMBL/GenBank/DDBJ databases">
        <title>A genome survey and senescence transcriptome analysis in Lentinula edodes.</title>
        <authorList>
            <person name="Sakamoto Y."/>
            <person name="Nakade K."/>
            <person name="Sato S."/>
            <person name="Yoshida Y."/>
            <person name="Miyazaki K."/>
            <person name="Natsume S."/>
            <person name="Konno N."/>
        </authorList>
    </citation>
    <scope>NUCLEOTIDE SEQUENCE [LARGE SCALE GENOMIC DNA]</scope>
    <source>
        <strain evidence="3 4">NBRC 111202</strain>
    </source>
</reference>
<feature type="compositionally biased region" description="Polar residues" evidence="1">
    <location>
        <begin position="459"/>
        <end position="470"/>
    </location>
</feature>
<organism evidence="3 4">
    <name type="scientific">Lentinula edodes</name>
    <name type="common">Shiitake mushroom</name>
    <name type="synonym">Lentinus edodes</name>
    <dbReference type="NCBI Taxonomy" id="5353"/>
    <lineage>
        <taxon>Eukaryota</taxon>
        <taxon>Fungi</taxon>
        <taxon>Dikarya</taxon>
        <taxon>Basidiomycota</taxon>
        <taxon>Agaricomycotina</taxon>
        <taxon>Agaricomycetes</taxon>
        <taxon>Agaricomycetidae</taxon>
        <taxon>Agaricales</taxon>
        <taxon>Marasmiineae</taxon>
        <taxon>Omphalotaceae</taxon>
        <taxon>Lentinula</taxon>
    </lineage>
</organism>
<feature type="compositionally biased region" description="Polar residues" evidence="1">
    <location>
        <begin position="31"/>
        <end position="58"/>
    </location>
</feature>
<feature type="compositionally biased region" description="Low complexity" evidence="1">
    <location>
        <begin position="471"/>
        <end position="537"/>
    </location>
</feature>
<feature type="compositionally biased region" description="Gly residues" evidence="1">
    <location>
        <begin position="538"/>
        <end position="549"/>
    </location>
</feature>
<feature type="region of interest" description="Disordered" evidence="1">
    <location>
        <begin position="633"/>
        <end position="680"/>
    </location>
</feature>
<gene>
    <name evidence="3" type="ORF">LENED_006340</name>
</gene>
<evidence type="ECO:0000256" key="2">
    <source>
        <dbReference type="SAM" id="SignalP"/>
    </source>
</evidence>
<feature type="region of interest" description="Disordered" evidence="1">
    <location>
        <begin position="692"/>
        <end position="898"/>
    </location>
</feature>